<evidence type="ECO:0000256" key="1">
    <source>
        <dbReference type="SAM" id="MobiDB-lite"/>
    </source>
</evidence>
<protein>
    <recommendedName>
        <fullName evidence="4">Helix-turn-helix domain-containing protein</fullName>
    </recommendedName>
</protein>
<sequence>MTSPETNRTRAAREAREALIEAAKKALEQGEVMLAPEEAAHVIGCGPRWLRDGANHRGFPHHRFGKFLRFSLQDCREIQEMNRKRARPSEPAKARRRNAATRKSTGGGPATQASIRFKPAA</sequence>
<proteinExistence type="predicted"/>
<evidence type="ECO:0000313" key="3">
    <source>
        <dbReference type="Proteomes" id="UP000236047"/>
    </source>
</evidence>
<organism evidence="2 3">
    <name type="scientific">Streptomyces noursei</name>
    <name type="common">Streptomyces albulus</name>
    <dbReference type="NCBI Taxonomy" id="1971"/>
    <lineage>
        <taxon>Bacteria</taxon>
        <taxon>Bacillati</taxon>
        <taxon>Actinomycetota</taxon>
        <taxon>Actinomycetes</taxon>
        <taxon>Kitasatosporales</taxon>
        <taxon>Streptomycetaceae</taxon>
        <taxon>Streptomyces</taxon>
    </lineage>
</organism>
<accession>A0A2N8P8D0</accession>
<comment type="caution">
    <text evidence="2">The sequence shown here is derived from an EMBL/GenBank/DDBJ whole genome shotgun (WGS) entry which is preliminary data.</text>
</comment>
<dbReference type="Proteomes" id="UP000236047">
    <property type="component" value="Unassembled WGS sequence"/>
</dbReference>
<dbReference type="AlphaFoldDB" id="A0A2N8P8D0"/>
<dbReference type="RefSeq" id="WP_102925022.1">
    <property type="nucleotide sequence ID" value="NZ_LJSN01000003.1"/>
</dbReference>
<evidence type="ECO:0008006" key="4">
    <source>
        <dbReference type="Google" id="ProtNLM"/>
    </source>
</evidence>
<gene>
    <name evidence="2" type="ORF">AOB60_23230</name>
</gene>
<feature type="region of interest" description="Disordered" evidence="1">
    <location>
        <begin position="81"/>
        <end position="121"/>
    </location>
</feature>
<reference evidence="3" key="1">
    <citation type="submission" date="2015-09" db="EMBL/GenBank/DDBJ databases">
        <authorList>
            <person name="Graham D.E."/>
            <person name="Mahan K.M."/>
            <person name="Klingeman D.M."/>
            <person name="Fida T."/>
            <person name="Giannone R.J."/>
            <person name="Hettich R.L."/>
            <person name="Parry R.J."/>
            <person name="Spain J.C."/>
        </authorList>
    </citation>
    <scope>NUCLEOTIDE SEQUENCE [LARGE SCALE GENOMIC DNA]</scope>
    <source>
        <strain evidence="3">JCM 4701</strain>
    </source>
</reference>
<keyword evidence="3" id="KW-1185">Reference proteome</keyword>
<name>A0A2N8P8D0_STRNR</name>
<feature type="compositionally biased region" description="Basic and acidic residues" evidence="1">
    <location>
        <begin position="81"/>
        <end position="93"/>
    </location>
</feature>
<evidence type="ECO:0000313" key="2">
    <source>
        <dbReference type="EMBL" id="PNE37281.1"/>
    </source>
</evidence>
<dbReference type="EMBL" id="LJSN01000003">
    <property type="protein sequence ID" value="PNE37281.1"/>
    <property type="molecule type" value="Genomic_DNA"/>
</dbReference>